<dbReference type="InterPro" id="IPR021520">
    <property type="entry name" value="Stealth_CR2"/>
</dbReference>
<dbReference type="GO" id="GO:0000271">
    <property type="term" value="P:polysaccharide biosynthetic process"/>
    <property type="evidence" value="ECO:0007669"/>
    <property type="project" value="UniProtKB-KW"/>
</dbReference>
<dbReference type="Pfam" id="PF11380">
    <property type="entry name" value="Stealth_CR2"/>
    <property type="match status" value="1"/>
</dbReference>
<dbReference type="GO" id="GO:0016772">
    <property type="term" value="F:transferase activity, transferring phosphorus-containing groups"/>
    <property type="evidence" value="ECO:0007669"/>
    <property type="project" value="InterPro"/>
</dbReference>
<keyword evidence="3" id="KW-0270">Exopolysaccharide synthesis</keyword>
<dbReference type="AlphaFoldDB" id="A0AA41C067"/>
<organism evidence="6 7">
    <name type="scientific">Pediococcus pentosaceus</name>
    <dbReference type="NCBI Taxonomy" id="1255"/>
    <lineage>
        <taxon>Bacteria</taxon>
        <taxon>Bacillati</taxon>
        <taxon>Bacillota</taxon>
        <taxon>Bacilli</taxon>
        <taxon>Lactobacillales</taxon>
        <taxon>Lactobacillaceae</taxon>
        <taxon>Pediococcus</taxon>
    </lineage>
</organism>
<evidence type="ECO:0000256" key="1">
    <source>
        <dbReference type="ARBA" id="ARBA00007583"/>
    </source>
</evidence>
<dbReference type="EMBL" id="JADOFV010000003">
    <property type="protein sequence ID" value="MBF7127225.1"/>
    <property type="molecule type" value="Genomic_DNA"/>
</dbReference>
<dbReference type="PANTHER" id="PTHR24045:SF0">
    <property type="entry name" value="N-ACETYLGLUCOSAMINE-1-PHOSPHOTRANSFERASE SUBUNITS ALPHA_BETA"/>
    <property type="match status" value="1"/>
</dbReference>
<gene>
    <name evidence="6" type="ORF">ITQ97_05325</name>
</gene>
<comment type="caution">
    <text evidence="6">The sequence shown here is derived from an EMBL/GenBank/DDBJ whole genome shotgun (WGS) entry which is preliminary data.</text>
</comment>
<accession>A0AA41C067</accession>
<feature type="domain" description="Stealth protein CR1 conserved region 1" evidence="5">
    <location>
        <begin position="5"/>
        <end position="31"/>
    </location>
</feature>
<evidence type="ECO:0000313" key="7">
    <source>
        <dbReference type="Proteomes" id="UP000743107"/>
    </source>
</evidence>
<proteinExistence type="inferred from homology"/>
<dbReference type="InterPro" id="IPR047141">
    <property type="entry name" value="Stealth"/>
</dbReference>
<dbReference type="RefSeq" id="WP_195751911.1">
    <property type="nucleotide sequence ID" value="NZ_CP127866.1"/>
</dbReference>
<dbReference type="PANTHER" id="PTHR24045">
    <property type="match status" value="1"/>
</dbReference>
<protein>
    <submittedName>
        <fullName evidence="6">Stealth CR1 domain-containing protein</fullName>
    </submittedName>
</protein>
<evidence type="ECO:0000313" key="6">
    <source>
        <dbReference type="EMBL" id="MBF7127225.1"/>
    </source>
</evidence>
<feature type="domain" description="Stealth protein CR2 conserved region 2" evidence="4">
    <location>
        <begin position="40"/>
        <end position="144"/>
    </location>
</feature>
<dbReference type="Pfam" id="PF17101">
    <property type="entry name" value="Stealth_CR1"/>
    <property type="match status" value="1"/>
</dbReference>
<keyword evidence="2" id="KW-0808">Transferase</keyword>
<sequence>MVVDFKIDFVVSWVNGQDPKWLKKYSKYKNDDTLDVKNARFRDYGIFKYWFRAVEKNAPWVNHIYLVTDNQMPSWLEDKNPKITIIDHSEIIDEKFRPVFNSSAIELNLYKIKNLEEHFVYFNDDMFLNKPVKPTDFFSKKGLPKDTAGLNAIQPLYDFDYIHTNNMRIINQKFNKKKVMRQQFFKFINPVNLELNIYTILLFFWPKFTRFFDLHYPYSLLKSEMKKVLEENNEAYTRTMKDRFRNKNDITIWLVRYYSLVQGKFSVRSPRVGKIYDLKDDYEKVLSEIKKSKHKMIVLNDDSEINKNLFEKKSRGLINVFNAKYPEKSSFEKGD</sequence>
<reference evidence="6" key="1">
    <citation type="submission" date="2020-11" db="EMBL/GenBank/DDBJ databases">
        <title>Antibiotic susceptibility profiles of Pediococcus pentosaceus from various origins and their implications for the safety assessment of strains with food-technology applications.</title>
        <authorList>
            <person name="Shani N."/>
            <person name="Oberhaensli S."/>
            <person name="Arias E."/>
        </authorList>
    </citation>
    <scope>NUCLEOTIDE SEQUENCE</scope>
    <source>
        <strain evidence="6">FAM 19164</strain>
    </source>
</reference>
<dbReference type="Proteomes" id="UP000743107">
    <property type="component" value="Unassembled WGS sequence"/>
</dbReference>
<comment type="similarity">
    <text evidence="1">Belongs to the stealth family.</text>
</comment>
<evidence type="ECO:0000256" key="3">
    <source>
        <dbReference type="ARBA" id="ARBA00023169"/>
    </source>
</evidence>
<evidence type="ECO:0000256" key="2">
    <source>
        <dbReference type="ARBA" id="ARBA00022679"/>
    </source>
</evidence>
<dbReference type="InterPro" id="IPR031358">
    <property type="entry name" value="Stealth_CR1"/>
</dbReference>
<name>A0AA41C067_PEDPE</name>
<evidence type="ECO:0000259" key="5">
    <source>
        <dbReference type="Pfam" id="PF17101"/>
    </source>
</evidence>
<evidence type="ECO:0000259" key="4">
    <source>
        <dbReference type="Pfam" id="PF11380"/>
    </source>
</evidence>